<evidence type="ECO:0000259" key="1">
    <source>
        <dbReference type="Pfam" id="PF20335"/>
    </source>
</evidence>
<sequence length="92" mass="10569">MALDPGFLKEWESGLDFSKIERGGYIREKITVAGRHLEKQGVRLTFINVGDDAYRVFAVRADDVARLPMFDEGDVTLLGGWFKVQFWYDPQL</sequence>
<dbReference type="AlphaFoldDB" id="A0A1A6C451"/>
<proteinExistence type="predicted"/>
<comment type="caution">
    <text evidence="2">The sequence shown here is derived from an EMBL/GenBank/DDBJ whole genome shotgun (WGS) entry which is preliminary data.</text>
</comment>
<keyword evidence="3" id="KW-1185">Reference proteome</keyword>
<dbReference type="Pfam" id="PF20335">
    <property type="entry name" value="DUF6630"/>
    <property type="match status" value="1"/>
</dbReference>
<protein>
    <recommendedName>
        <fullName evidence="1">DUF6630 domain-containing protein</fullName>
    </recommendedName>
</protein>
<evidence type="ECO:0000313" key="2">
    <source>
        <dbReference type="EMBL" id="OBS09341.1"/>
    </source>
</evidence>
<organism evidence="2 3">
    <name type="scientific">Acidihalobacter prosperus</name>
    <dbReference type="NCBI Taxonomy" id="160660"/>
    <lineage>
        <taxon>Bacteria</taxon>
        <taxon>Pseudomonadati</taxon>
        <taxon>Pseudomonadota</taxon>
        <taxon>Gammaproteobacteria</taxon>
        <taxon>Chromatiales</taxon>
        <taxon>Ectothiorhodospiraceae</taxon>
        <taxon>Acidihalobacter</taxon>
    </lineage>
</organism>
<feature type="domain" description="DUF6630" evidence="1">
    <location>
        <begin position="11"/>
        <end position="67"/>
    </location>
</feature>
<dbReference type="EMBL" id="JQSG02000003">
    <property type="protein sequence ID" value="OBS09341.1"/>
    <property type="molecule type" value="Genomic_DNA"/>
</dbReference>
<dbReference type="InterPro" id="IPR046582">
    <property type="entry name" value="DUF6630"/>
</dbReference>
<accession>A0A1A6C451</accession>
<dbReference type="Proteomes" id="UP000029273">
    <property type="component" value="Unassembled WGS sequence"/>
</dbReference>
<name>A0A1A6C451_9GAMM</name>
<gene>
    <name evidence="2" type="ORF">Thpro_021669</name>
</gene>
<evidence type="ECO:0000313" key="3">
    <source>
        <dbReference type="Proteomes" id="UP000029273"/>
    </source>
</evidence>
<reference evidence="2 3" key="1">
    <citation type="journal article" date="2014" name="Genome Announc.">
        <title>Draft Genome Sequence of the Iron-Oxidizing, Acidophilic, and Halotolerant 'Thiobacillus prosperus' Type Strain DSM 5130.</title>
        <authorList>
            <person name="Ossandon F.J."/>
            <person name="Cardenas J.P."/>
            <person name="Corbett M."/>
            <person name="Quatrini R."/>
            <person name="Holmes D.S."/>
            <person name="Watkin E."/>
        </authorList>
    </citation>
    <scope>NUCLEOTIDE SEQUENCE [LARGE SCALE GENOMIC DNA]</scope>
    <source>
        <strain evidence="2 3">DSM 5130</strain>
    </source>
</reference>